<dbReference type="EMBL" id="RCHU02000004">
    <property type="protein sequence ID" value="KAL3596567.1"/>
    <property type="molecule type" value="Genomic_DNA"/>
</dbReference>
<accession>A0ACC4CF75</accession>
<organism evidence="1 2">
    <name type="scientific">Populus alba</name>
    <name type="common">White poplar</name>
    <dbReference type="NCBI Taxonomy" id="43335"/>
    <lineage>
        <taxon>Eukaryota</taxon>
        <taxon>Viridiplantae</taxon>
        <taxon>Streptophyta</taxon>
        <taxon>Embryophyta</taxon>
        <taxon>Tracheophyta</taxon>
        <taxon>Spermatophyta</taxon>
        <taxon>Magnoliopsida</taxon>
        <taxon>eudicotyledons</taxon>
        <taxon>Gunneridae</taxon>
        <taxon>Pentapetalae</taxon>
        <taxon>rosids</taxon>
        <taxon>fabids</taxon>
        <taxon>Malpighiales</taxon>
        <taxon>Salicaceae</taxon>
        <taxon>Saliceae</taxon>
        <taxon>Populus</taxon>
    </lineage>
</organism>
<sequence length="766" mass="84879">MAEDKEMTTRVADGNDPVTGHIISTTIGGKNGEPKQTISYMAERVVGTGSFGVVFQAKCLETGETVAIKKVLQDRRYKNRELQLMRVMDHPNVISLKHCFFSTTNNNELFLNLVMEYVPESMYRVLKHYSNAKQTMPLIYVKLYMYQIFRGLAYIHAVPGVCHRDLKPQNLLVDPLTHQVKLCDFGSAKVLVKGEANISYICSRFYRAPELIFGATEYTTSIDIWSAGCVLAELLLGQPLFPGENAVDQLVDIIKVLGTPTREEIRCMNPNYTDFRFPQIKAHPWHKVFHKRMPPEAIDLASRLLQYSPSLRCTALEACAHPFFDELREPNARLPNGRPLPSLFNFKQELNGASPELVNKLIPEHVKRQMDSSESDLTGLSLSSDDDSLEFNGVSLSDKLCCQLKTQDSFYEKKLAFSSGQEVMAAILFHVFLAVFWVHFAQATGSLLSPKGVNYEVAALMAVKKEMRDESGVMNGWDLNSVDPCTWNMVGCSLEGFVFSLEMASARLSGTLSSSIGNLSHLRTMLLQNNHLSGPIPEEIGKLSDLQTLDLSGNQFVGGIPSSLGFLTHLSYLRLSKNNLTGQIPRLVANLTGLSFLDLSFNNLSGPTPKILAKDYSIAGNSYLCTSSHAQNCRGISNPVNGQKALDAGNGQVQKGMILDWVRTLHEEKRLEVLVDRDLKGCFDVSELEKAVDLALQCTQSHPNLRPKMSEVLKVLDGVVGQPAVEESQGATSIGEARACNCSRHCSDVHEESSFIIEAMELSGPR</sequence>
<reference evidence="1 2" key="1">
    <citation type="journal article" date="2024" name="Plant Biotechnol. J.">
        <title>Genome and CRISPR/Cas9 system of a widespread forest tree (Populus alba) in the world.</title>
        <authorList>
            <person name="Liu Y.J."/>
            <person name="Jiang P.F."/>
            <person name="Han X.M."/>
            <person name="Li X.Y."/>
            <person name="Wang H.M."/>
            <person name="Wang Y.J."/>
            <person name="Wang X.X."/>
            <person name="Zeng Q.Y."/>
        </authorList>
    </citation>
    <scope>NUCLEOTIDE SEQUENCE [LARGE SCALE GENOMIC DNA]</scope>
    <source>
        <strain evidence="2">cv. PAL-ZL1</strain>
    </source>
</reference>
<proteinExistence type="predicted"/>
<comment type="caution">
    <text evidence="1">The sequence shown here is derived from an EMBL/GenBank/DDBJ whole genome shotgun (WGS) entry which is preliminary data.</text>
</comment>
<evidence type="ECO:0000313" key="2">
    <source>
        <dbReference type="Proteomes" id="UP000309997"/>
    </source>
</evidence>
<evidence type="ECO:0000313" key="1">
    <source>
        <dbReference type="EMBL" id="KAL3596567.1"/>
    </source>
</evidence>
<keyword evidence="2" id="KW-1185">Reference proteome</keyword>
<name>A0ACC4CF75_POPAL</name>
<gene>
    <name evidence="1" type="ORF">D5086_008204</name>
</gene>
<protein>
    <submittedName>
        <fullName evidence="1">Uncharacterized protein</fullName>
    </submittedName>
</protein>
<dbReference type="Proteomes" id="UP000309997">
    <property type="component" value="Unassembled WGS sequence"/>
</dbReference>